<organism evidence="3 4">
    <name type="scientific">Citricoccus muralis</name>
    <dbReference type="NCBI Taxonomy" id="169134"/>
    <lineage>
        <taxon>Bacteria</taxon>
        <taxon>Bacillati</taxon>
        <taxon>Actinomycetota</taxon>
        <taxon>Actinomycetes</taxon>
        <taxon>Micrococcales</taxon>
        <taxon>Micrococcaceae</taxon>
        <taxon>Citricoccus</taxon>
    </lineage>
</organism>
<dbReference type="Proteomes" id="UP001219037">
    <property type="component" value="Chromosome"/>
</dbReference>
<dbReference type="RefSeq" id="WP_278156438.1">
    <property type="nucleotide sequence ID" value="NZ_CP121252.1"/>
</dbReference>
<proteinExistence type="predicted"/>
<sequence>MTLTTMPEADLPSYWISSALKILSPALDQHLARVMAEEIGPDLEWTMVLSELDRQKGVPPRAYEHTDPALQLRMITERLGALGHPFDRGNHRRLFSTYGQVLRLSRNLVAHPGDEIEPFHALTAVNAAAELASYIKAEQTLTSLEQLRAKILIFMYRDTKENPLSDPHPREDHSDVIADDTRVDEVADPTDASEETSPTTVKTAPPAQSSEEKKSSQLSARTSLTQRIMAWEPMEPELIGERDQIENMRTGRARAVVRQAIESLVDDYGPIHQDDLVRGVTRMFGVKRTSKKLTKSISHQLQNAPITIDDDGFCWKNDTEPRRWRLFRESSQEQRPIKAISPWELMNLVDVVLAEQASGLAPDELITALGNRFGIQRVFTANADWLKRAIRCAQEAELIHLSDGRYHSVQAMDPSRLGKIVQVAQAGQQGRELR</sequence>
<evidence type="ECO:0000313" key="3">
    <source>
        <dbReference type="EMBL" id="WFP15575.1"/>
    </source>
</evidence>
<evidence type="ECO:0000256" key="1">
    <source>
        <dbReference type="SAM" id="MobiDB-lite"/>
    </source>
</evidence>
<dbReference type="EMBL" id="CP121252">
    <property type="protein sequence ID" value="WFP15575.1"/>
    <property type="molecule type" value="Genomic_DNA"/>
</dbReference>
<evidence type="ECO:0000259" key="2">
    <source>
        <dbReference type="Pfam" id="PF18731"/>
    </source>
</evidence>
<protein>
    <submittedName>
        <fullName evidence="3">Swt1 family HEPN domain-containing protein</fullName>
    </submittedName>
</protein>
<feature type="domain" description="Swt1-like HEPN" evidence="2">
    <location>
        <begin position="19"/>
        <end position="135"/>
    </location>
</feature>
<gene>
    <name evidence="3" type="ORF">P8192_09160</name>
</gene>
<dbReference type="InterPro" id="IPR041650">
    <property type="entry name" value="HEPN_Swt1"/>
</dbReference>
<name>A0ABY8H368_9MICC</name>
<keyword evidence="4" id="KW-1185">Reference proteome</keyword>
<feature type="compositionally biased region" description="Basic and acidic residues" evidence="1">
    <location>
        <begin position="160"/>
        <end position="185"/>
    </location>
</feature>
<reference evidence="3 4" key="1">
    <citation type="submission" date="2023-04" db="EMBL/GenBank/DDBJ databases">
        <title>Funneling lignin-derived compounds into biodiesel using alkali-halophilic Citricoccus sp. P2.</title>
        <authorList>
            <person name="Luo C.-B."/>
        </authorList>
    </citation>
    <scope>NUCLEOTIDE SEQUENCE [LARGE SCALE GENOMIC DNA]</scope>
    <source>
        <strain evidence="3 4">P2</strain>
    </source>
</reference>
<accession>A0ABY8H368</accession>
<dbReference type="Pfam" id="PF18731">
    <property type="entry name" value="HEPN_Swt1"/>
    <property type="match status" value="1"/>
</dbReference>
<evidence type="ECO:0000313" key="4">
    <source>
        <dbReference type="Proteomes" id="UP001219037"/>
    </source>
</evidence>
<feature type="region of interest" description="Disordered" evidence="1">
    <location>
        <begin position="160"/>
        <end position="220"/>
    </location>
</feature>